<sequence length="44" mass="5005">MNTWAPRCPDIVLARRHLGWRPMTGLKDGLRRTVADFALRVVGT</sequence>
<name>A0AB39EZY7_9BURK</name>
<dbReference type="EMBL" id="CP158265">
    <property type="protein sequence ID" value="XDJ77892.1"/>
    <property type="molecule type" value="Genomic_DNA"/>
</dbReference>
<dbReference type="EMBL" id="CP158271">
    <property type="protein sequence ID" value="XDJ92792.1"/>
    <property type="molecule type" value="Genomic_DNA"/>
</dbReference>
<dbReference type="EMBL" id="CP158272">
    <property type="protein sequence ID" value="XDJ99142.1"/>
    <property type="molecule type" value="Genomic_DNA"/>
</dbReference>
<dbReference type="EMBL" id="CP158273">
    <property type="protein sequence ID" value="XDJ96495.1"/>
    <property type="molecule type" value="Genomic_DNA"/>
</dbReference>
<dbReference type="EMBL" id="CP158269">
    <property type="protein sequence ID" value="XDJ88184.1"/>
    <property type="molecule type" value="Genomic_DNA"/>
</dbReference>
<gene>
    <name evidence="1" type="ORF">ABRY90_09380</name>
    <name evidence="6" type="ORF">ABRY95_10385</name>
    <name evidence="4" type="ORF">ABRY98_00985</name>
    <name evidence="7" type="ORF">ABRZ05_01870</name>
    <name evidence="2" type="ORF">ABRZ06_03575</name>
    <name evidence="3" type="ORF">ABRZ10_03535</name>
    <name evidence="8" type="ORF">ABRZ11_01530</name>
    <name evidence="5" type="ORF">ABRZ12_07620</name>
</gene>
<evidence type="ECO:0000313" key="6">
    <source>
        <dbReference type="EMBL" id="XDJ92792.1"/>
    </source>
</evidence>
<dbReference type="EMBL" id="CP158258">
    <property type="protein sequence ID" value="XDJ57491.1"/>
    <property type="molecule type" value="Genomic_DNA"/>
</dbReference>
<organism evidence="2">
    <name type="scientific">Castellaniella ginsengisoli</name>
    <dbReference type="NCBI Taxonomy" id="546114"/>
    <lineage>
        <taxon>Bacteria</taxon>
        <taxon>Pseudomonadati</taxon>
        <taxon>Pseudomonadota</taxon>
        <taxon>Betaproteobacteria</taxon>
        <taxon>Burkholderiales</taxon>
        <taxon>Alcaligenaceae</taxon>
        <taxon>Castellaniella</taxon>
    </lineage>
</organism>
<dbReference type="AlphaFoldDB" id="A0AB39EZY7"/>
<protein>
    <recommendedName>
        <fullName evidence="9">NAD-dependent dehydratase</fullName>
    </recommendedName>
</protein>
<dbReference type="Gene3D" id="3.90.25.10">
    <property type="entry name" value="UDP-galactose 4-epimerase, domain 1"/>
    <property type="match status" value="1"/>
</dbReference>
<evidence type="ECO:0000313" key="3">
    <source>
        <dbReference type="EMBL" id="XDJ77892.1"/>
    </source>
</evidence>
<evidence type="ECO:0000313" key="8">
    <source>
        <dbReference type="EMBL" id="XDJ99142.1"/>
    </source>
</evidence>
<evidence type="ECO:0008006" key="9">
    <source>
        <dbReference type="Google" id="ProtNLM"/>
    </source>
</evidence>
<dbReference type="EMBL" id="CP158263">
    <property type="protein sequence ID" value="XDJ72587.1"/>
    <property type="molecule type" value="Genomic_DNA"/>
</dbReference>
<evidence type="ECO:0000313" key="5">
    <source>
        <dbReference type="EMBL" id="XDJ89559.1"/>
    </source>
</evidence>
<evidence type="ECO:0000313" key="4">
    <source>
        <dbReference type="EMBL" id="XDJ88184.1"/>
    </source>
</evidence>
<evidence type="ECO:0000313" key="2">
    <source>
        <dbReference type="EMBL" id="XDJ72587.1"/>
    </source>
</evidence>
<proteinExistence type="predicted"/>
<evidence type="ECO:0000313" key="1">
    <source>
        <dbReference type="EMBL" id="XDJ57491.1"/>
    </source>
</evidence>
<evidence type="ECO:0000313" key="7">
    <source>
        <dbReference type="EMBL" id="XDJ96495.1"/>
    </source>
</evidence>
<dbReference type="EMBL" id="CP158270">
    <property type="protein sequence ID" value="XDJ89559.1"/>
    <property type="molecule type" value="Genomic_DNA"/>
</dbReference>
<dbReference type="RefSeq" id="WP_368648410.1">
    <property type="nucleotide sequence ID" value="NZ_CP158258.1"/>
</dbReference>
<accession>A0AB39EZY7</accession>
<reference evidence="2" key="1">
    <citation type="submission" date="2024-05" db="EMBL/GenBank/DDBJ databases">
        <authorList>
            <person name="Luo Y.-C."/>
            <person name="Nicholds J."/>
            <person name="Mortimer T."/>
            <person name="Maboni G."/>
        </authorList>
    </citation>
    <scope>NUCLEOTIDE SEQUENCE</scope>
    <source>
        <strain evidence="7">124370</strain>
        <strain evidence="8">124566</strain>
        <strain evidence="6">124953</strain>
        <strain evidence="5">130308</strain>
        <strain evidence="4">130416</strain>
        <strain evidence="3">143769</strain>
        <strain evidence="2">143936</strain>
        <strain evidence="1">148131</strain>
    </source>
</reference>